<feature type="chain" id="PRO_5039234818" evidence="4">
    <location>
        <begin position="20"/>
        <end position="724"/>
    </location>
</feature>
<evidence type="ECO:0000313" key="8">
    <source>
        <dbReference type="EMBL" id="HIT47013.1"/>
    </source>
</evidence>
<evidence type="ECO:0000256" key="2">
    <source>
        <dbReference type="ARBA" id="ARBA00011245"/>
    </source>
</evidence>
<dbReference type="InterPro" id="IPR019563">
    <property type="entry name" value="GH97_catalytic"/>
</dbReference>
<dbReference type="Pfam" id="PF14508">
    <property type="entry name" value="GH97_N"/>
    <property type="match status" value="1"/>
</dbReference>
<dbReference type="Pfam" id="PF10566">
    <property type="entry name" value="Glyco_hydro_97"/>
    <property type="match status" value="1"/>
</dbReference>
<dbReference type="InterPro" id="IPR013785">
    <property type="entry name" value="Aldolase_TIM"/>
</dbReference>
<keyword evidence="3" id="KW-0106">Calcium</keyword>
<evidence type="ECO:0000256" key="3">
    <source>
        <dbReference type="ARBA" id="ARBA00022837"/>
    </source>
</evidence>
<keyword evidence="4" id="KW-0732">Signal</keyword>
<evidence type="ECO:0000259" key="6">
    <source>
        <dbReference type="Pfam" id="PF14508"/>
    </source>
</evidence>
<dbReference type="PANTHER" id="PTHR35803">
    <property type="entry name" value="GLUCAN 1,4-ALPHA-GLUCOSIDASE SUSB-RELATED"/>
    <property type="match status" value="1"/>
</dbReference>
<feature type="domain" description="Glycosyl-hydrolase 97 C-terminal oligomerisation" evidence="7">
    <location>
        <begin position="622"/>
        <end position="722"/>
    </location>
</feature>
<dbReference type="PANTHER" id="PTHR35803:SF1">
    <property type="entry name" value="GLUCAN 1,4-ALPHA-GLUCOSIDASE SUSB"/>
    <property type="match status" value="1"/>
</dbReference>
<evidence type="ECO:0000313" key="9">
    <source>
        <dbReference type="Proteomes" id="UP000886881"/>
    </source>
</evidence>
<comment type="cofactor">
    <cofactor evidence="1">
        <name>Ca(2+)</name>
        <dbReference type="ChEBI" id="CHEBI:29108"/>
    </cofactor>
</comment>
<feature type="domain" description="Glycosyl-hydrolase 97 N-terminal" evidence="6">
    <location>
        <begin position="27"/>
        <end position="314"/>
    </location>
</feature>
<dbReference type="InterPro" id="IPR014718">
    <property type="entry name" value="GH-type_carb-bd"/>
</dbReference>
<dbReference type="GO" id="GO:0016787">
    <property type="term" value="F:hydrolase activity"/>
    <property type="evidence" value="ECO:0007669"/>
    <property type="project" value="UniProtKB-KW"/>
</dbReference>
<gene>
    <name evidence="8" type="ORF">IAC35_04050</name>
</gene>
<dbReference type="Gene3D" id="2.70.98.10">
    <property type="match status" value="1"/>
</dbReference>
<dbReference type="InterPro" id="IPR029486">
    <property type="entry name" value="GH97_N"/>
</dbReference>
<dbReference type="InterPro" id="IPR029483">
    <property type="entry name" value="GH97_C"/>
</dbReference>
<dbReference type="FunFam" id="3.20.20.70:FF:000220">
    <property type="entry name" value="Glucan 1,4-alpha-glucosidase SusB"/>
    <property type="match status" value="1"/>
</dbReference>
<protein>
    <submittedName>
        <fullName evidence="8">Glycoside hydrolase family 97 protein</fullName>
    </submittedName>
</protein>
<organism evidence="8 9">
    <name type="scientific">Candidatus Cryptobacteroides merdipullorum</name>
    <dbReference type="NCBI Taxonomy" id="2840771"/>
    <lineage>
        <taxon>Bacteria</taxon>
        <taxon>Pseudomonadati</taxon>
        <taxon>Bacteroidota</taxon>
        <taxon>Bacteroidia</taxon>
        <taxon>Bacteroidales</taxon>
        <taxon>Candidatus Cryptobacteroides</taxon>
    </lineage>
</organism>
<dbReference type="EMBL" id="DVLC01000076">
    <property type="protein sequence ID" value="HIT47013.1"/>
    <property type="molecule type" value="Genomic_DNA"/>
</dbReference>
<dbReference type="Pfam" id="PF14509">
    <property type="entry name" value="GH97_C"/>
    <property type="match status" value="1"/>
</dbReference>
<dbReference type="GO" id="GO:0030246">
    <property type="term" value="F:carbohydrate binding"/>
    <property type="evidence" value="ECO:0007669"/>
    <property type="project" value="InterPro"/>
</dbReference>
<reference evidence="8" key="1">
    <citation type="submission" date="2020-10" db="EMBL/GenBank/DDBJ databases">
        <authorList>
            <person name="Gilroy R."/>
        </authorList>
    </citation>
    <scope>NUCLEOTIDE SEQUENCE</scope>
    <source>
        <strain evidence="8">ChiHecec2B26-709</strain>
    </source>
</reference>
<reference evidence="8" key="2">
    <citation type="journal article" date="2021" name="PeerJ">
        <title>Extensive microbial diversity within the chicken gut microbiome revealed by metagenomics and culture.</title>
        <authorList>
            <person name="Gilroy R."/>
            <person name="Ravi A."/>
            <person name="Getino M."/>
            <person name="Pursley I."/>
            <person name="Horton D.L."/>
            <person name="Alikhan N.F."/>
            <person name="Baker D."/>
            <person name="Gharbi K."/>
            <person name="Hall N."/>
            <person name="Watson M."/>
            <person name="Adriaenssens E.M."/>
            <person name="Foster-Nyarko E."/>
            <person name="Jarju S."/>
            <person name="Secka A."/>
            <person name="Antonio M."/>
            <person name="Oren A."/>
            <person name="Chaudhuri R.R."/>
            <person name="La Ragione R."/>
            <person name="Hildebrand F."/>
            <person name="Pallen M.J."/>
        </authorList>
    </citation>
    <scope>NUCLEOTIDE SEQUENCE</scope>
    <source>
        <strain evidence="8">ChiHecec2B26-709</strain>
    </source>
</reference>
<dbReference type="InterPro" id="IPR017853">
    <property type="entry name" value="GH"/>
</dbReference>
<dbReference type="Gene3D" id="3.20.20.70">
    <property type="entry name" value="Aldolase class I"/>
    <property type="match status" value="1"/>
</dbReference>
<comment type="caution">
    <text evidence="8">The sequence shown here is derived from an EMBL/GenBank/DDBJ whole genome shotgun (WGS) entry which is preliminary data.</text>
</comment>
<feature type="signal peptide" evidence="4">
    <location>
        <begin position="1"/>
        <end position="19"/>
    </location>
</feature>
<accession>A0A9D1GMQ6</accession>
<evidence type="ECO:0000259" key="5">
    <source>
        <dbReference type="Pfam" id="PF10566"/>
    </source>
</evidence>
<evidence type="ECO:0000256" key="1">
    <source>
        <dbReference type="ARBA" id="ARBA00001913"/>
    </source>
</evidence>
<dbReference type="SUPFAM" id="SSF51445">
    <property type="entry name" value="(Trans)glycosidases"/>
    <property type="match status" value="1"/>
</dbReference>
<evidence type="ECO:0000259" key="7">
    <source>
        <dbReference type="Pfam" id="PF14509"/>
    </source>
</evidence>
<comment type="subunit">
    <text evidence="2">Monomer.</text>
</comment>
<dbReference type="AlphaFoldDB" id="A0A9D1GMQ6"/>
<sequence length="724" mass="81960">MKKILLTLAALTAGLQVFGSTEPAATLKSPDGNLELSFRLEEGGVPKYSLTHKGTDVVLPSLLGFELRGTVKAEKITFEGDEITKTDVRPCYSFADGFELTGTETDSFDEVWEPVWGEESQIRNHYNELLVKLRQTASDKLMNVRFRLFDDGLGFRYEFPSGQPLTYFVIKEELTEFAMAGDHFSWWIPGDYDTQEYEYGECRLSEISENFQKQVVGNSSQTFFSTSGVQTSFQMKTDDGLYINIHEAALVDYPCMHLLVDGKTHVLRSWLTPDAQGWKGYMQTPCNTPWRTVQVAESATEQLASRLVLNLNEPCAYDDVSWIHPVKYMGVWWEMIAGYGTWAYTDATSVKLDSFDYATAKPNGKHSANNERVHQYIDFAAENGFDAVLVEGWNIGWEDWANCSKDYVFDFVTPYPDFDIAALNDYAHSKGIQLIMHHETSSSVRNYERHMEEAYDLMNKYGYSSVKSGYVGDIIPRGEYHYGQWMVNHYLYAVKKAAEHKIMVNAHEAVRPTGLCRTYPNLIANESARGTEYQAFGGTQPKHVTILPFTRLNGGPMDFTPGIFEMNLKEWCGNNSHVNATIANQLGLYLTMYSPLQMAADTPEHYSEFMDAFQFIKDVAVDWSESRYLYAEPGDYIIVARKAKDDGQWFCGGVTDENAREFEISLDFLGKGRFTAEIYADAPDADYLTNPQAYEITSRKVTAKDKLKIRMAPGGGFAIAFKPL</sequence>
<name>A0A9D1GMQ6_9BACT</name>
<dbReference type="Proteomes" id="UP000886881">
    <property type="component" value="Unassembled WGS sequence"/>
</dbReference>
<proteinExistence type="predicted"/>
<feature type="domain" description="Glycosyl-hydrolase 97 catalytic" evidence="5">
    <location>
        <begin position="332"/>
        <end position="528"/>
    </location>
</feature>
<evidence type="ECO:0000256" key="4">
    <source>
        <dbReference type="SAM" id="SignalP"/>
    </source>
</evidence>
<keyword evidence="8" id="KW-0378">Hydrolase</keyword>
<dbReference type="InterPro" id="IPR052720">
    <property type="entry name" value="Glycosyl_hydrolase_97"/>
</dbReference>